<proteinExistence type="predicted"/>
<dbReference type="InParanoid" id="A0A0C3E6T9"/>
<dbReference type="HOGENOM" id="CLU_1305497_0_0_1"/>
<accession>A0A0C3E6T9</accession>
<dbReference type="AlphaFoldDB" id="A0A0C3E6T9"/>
<protein>
    <submittedName>
        <fullName evidence="1">Uncharacterized protein</fullName>
    </submittedName>
</protein>
<evidence type="ECO:0000313" key="2">
    <source>
        <dbReference type="Proteomes" id="UP000053989"/>
    </source>
</evidence>
<sequence length="211" mass="23635">MTPILTQRARHETPKLGRTGALASIPQSRLSLKTHWVLDFVADEVIVDPPTPDFHDVLDVRYKLDMASRVKIRSLVQEVLEPTRNNSVADDAPRVVDFFRSISPTRYPHRLESPPLFARAGRTAHKTAHSKCIHLNGPTMDRIADIAPMVKSASAEVIEEEGDMPGHHMQVINGWCALAVYSLTVMSTTVYVHSYSHHFLTIVLSLELIVK</sequence>
<name>A0A0C3E6T9_9AGAM</name>
<organism evidence="1 2">
    <name type="scientific">Scleroderma citrinum Foug A</name>
    <dbReference type="NCBI Taxonomy" id="1036808"/>
    <lineage>
        <taxon>Eukaryota</taxon>
        <taxon>Fungi</taxon>
        <taxon>Dikarya</taxon>
        <taxon>Basidiomycota</taxon>
        <taxon>Agaricomycotina</taxon>
        <taxon>Agaricomycetes</taxon>
        <taxon>Agaricomycetidae</taxon>
        <taxon>Boletales</taxon>
        <taxon>Sclerodermatineae</taxon>
        <taxon>Sclerodermataceae</taxon>
        <taxon>Scleroderma</taxon>
    </lineage>
</organism>
<dbReference type="STRING" id="1036808.A0A0C3E6T9"/>
<reference evidence="1 2" key="1">
    <citation type="submission" date="2014-04" db="EMBL/GenBank/DDBJ databases">
        <authorList>
            <consortium name="DOE Joint Genome Institute"/>
            <person name="Kuo A."/>
            <person name="Kohler A."/>
            <person name="Nagy L.G."/>
            <person name="Floudas D."/>
            <person name="Copeland A."/>
            <person name="Barry K.W."/>
            <person name="Cichocki N."/>
            <person name="Veneault-Fourrey C."/>
            <person name="LaButti K."/>
            <person name="Lindquist E.A."/>
            <person name="Lipzen A."/>
            <person name="Lundell T."/>
            <person name="Morin E."/>
            <person name="Murat C."/>
            <person name="Sun H."/>
            <person name="Tunlid A."/>
            <person name="Henrissat B."/>
            <person name="Grigoriev I.V."/>
            <person name="Hibbett D.S."/>
            <person name="Martin F."/>
            <person name="Nordberg H.P."/>
            <person name="Cantor M.N."/>
            <person name="Hua S.X."/>
        </authorList>
    </citation>
    <scope>NUCLEOTIDE SEQUENCE [LARGE SCALE GENOMIC DNA]</scope>
    <source>
        <strain evidence="1 2">Foug A</strain>
    </source>
</reference>
<keyword evidence="2" id="KW-1185">Reference proteome</keyword>
<dbReference type="OrthoDB" id="2422840at2759"/>
<reference evidence="2" key="2">
    <citation type="submission" date="2015-01" db="EMBL/GenBank/DDBJ databases">
        <title>Evolutionary Origins and Diversification of the Mycorrhizal Mutualists.</title>
        <authorList>
            <consortium name="DOE Joint Genome Institute"/>
            <consortium name="Mycorrhizal Genomics Consortium"/>
            <person name="Kohler A."/>
            <person name="Kuo A."/>
            <person name="Nagy L.G."/>
            <person name="Floudas D."/>
            <person name="Copeland A."/>
            <person name="Barry K.W."/>
            <person name="Cichocki N."/>
            <person name="Veneault-Fourrey C."/>
            <person name="LaButti K."/>
            <person name="Lindquist E.A."/>
            <person name="Lipzen A."/>
            <person name="Lundell T."/>
            <person name="Morin E."/>
            <person name="Murat C."/>
            <person name="Riley R."/>
            <person name="Ohm R."/>
            <person name="Sun H."/>
            <person name="Tunlid A."/>
            <person name="Henrissat B."/>
            <person name="Grigoriev I.V."/>
            <person name="Hibbett D.S."/>
            <person name="Martin F."/>
        </authorList>
    </citation>
    <scope>NUCLEOTIDE SEQUENCE [LARGE SCALE GENOMIC DNA]</scope>
    <source>
        <strain evidence="2">Foug A</strain>
    </source>
</reference>
<gene>
    <name evidence="1" type="ORF">SCLCIDRAFT_659546</name>
</gene>
<dbReference type="EMBL" id="KN822030">
    <property type="protein sequence ID" value="KIM64134.1"/>
    <property type="molecule type" value="Genomic_DNA"/>
</dbReference>
<evidence type="ECO:0000313" key="1">
    <source>
        <dbReference type="EMBL" id="KIM64134.1"/>
    </source>
</evidence>
<dbReference type="Proteomes" id="UP000053989">
    <property type="component" value="Unassembled WGS sequence"/>
</dbReference>